<protein>
    <submittedName>
        <fullName evidence="3">DUF47 family protein</fullName>
    </submittedName>
</protein>
<dbReference type="EMBL" id="CP133772">
    <property type="protein sequence ID" value="WYY00741.1"/>
    <property type="molecule type" value="Genomic_DNA"/>
</dbReference>
<evidence type="ECO:0000313" key="3">
    <source>
        <dbReference type="EMBL" id="WYY00741.1"/>
    </source>
</evidence>
<gene>
    <name evidence="3" type="ORF">OXIME_001324</name>
</gene>
<keyword evidence="4" id="KW-1185">Reference proteome</keyword>
<dbReference type="PANTHER" id="PTHR36536:SF3">
    <property type="entry name" value="UPF0111 PROTEIN HI_1603"/>
    <property type="match status" value="1"/>
</dbReference>
<dbReference type="KEGG" id="omr:OXIME_001324"/>
<feature type="coiled-coil region" evidence="2">
    <location>
        <begin position="150"/>
        <end position="184"/>
    </location>
</feature>
<dbReference type="Proteomes" id="UP001451606">
    <property type="component" value="Chromosome"/>
</dbReference>
<dbReference type="PANTHER" id="PTHR36536">
    <property type="entry name" value="UPF0111 PROTEIN HI_1603"/>
    <property type="match status" value="1"/>
</dbReference>
<keyword evidence="2" id="KW-0175">Coiled coil</keyword>
<accession>A0AAX4NIW9</accession>
<dbReference type="GeneID" id="95968061"/>
<dbReference type="Pfam" id="PF01865">
    <property type="entry name" value="PhoU_div"/>
    <property type="match status" value="1"/>
</dbReference>
<sequence length="227" mass="26176">MVNANFLKKLLMVGEKNVLFKMTGYIDYAQKAVEVLEKMLQIDRVDYDALNNEVRIIEREADILTMEIKHDITSGAISSNLMDNLANLVETCDDILDKSYYISREIRRMGKNHNRKDDDSTKMLKTGYSVFIKMLEISRKSLEDVRSIFLNAESAQLTSHRKNIEKLEEDVDELKDDLIDELYRNADSISFLVFSHVIGVVHKIDDLLDDCEDISDLIMNIETSVTK</sequence>
<evidence type="ECO:0000313" key="4">
    <source>
        <dbReference type="Proteomes" id="UP001451606"/>
    </source>
</evidence>
<dbReference type="RefSeq" id="WP_393971073.1">
    <property type="nucleotide sequence ID" value="NZ_CP133772.1"/>
</dbReference>
<dbReference type="InterPro" id="IPR002727">
    <property type="entry name" value="DUF47"/>
</dbReference>
<dbReference type="AlphaFoldDB" id="A0AAX4NIW9"/>
<organism evidence="3 4">
    <name type="scientific">Oxyplasma meridianum</name>
    <dbReference type="NCBI Taxonomy" id="3073602"/>
    <lineage>
        <taxon>Archaea</taxon>
        <taxon>Methanobacteriati</taxon>
        <taxon>Thermoplasmatota</taxon>
        <taxon>Thermoplasmata</taxon>
        <taxon>Thermoplasmatales</taxon>
        <taxon>Thermoplasmataceae</taxon>
        <taxon>Oxyplasma</taxon>
    </lineage>
</organism>
<dbReference type="InterPro" id="IPR038078">
    <property type="entry name" value="PhoU-like_sf"/>
</dbReference>
<evidence type="ECO:0000256" key="1">
    <source>
        <dbReference type="ARBA" id="ARBA00008591"/>
    </source>
</evidence>
<comment type="similarity">
    <text evidence="1">Belongs to the UPF0111 family.</text>
</comment>
<proteinExistence type="inferred from homology"/>
<dbReference type="InterPro" id="IPR018445">
    <property type="entry name" value="Put_Phosphate_transp_reg"/>
</dbReference>
<evidence type="ECO:0000256" key="2">
    <source>
        <dbReference type="SAM" id="Coils"/>
    </source>
</evidence>
<dbReference type="Gene3D" id="1.20.58.220">
    <property type="entry name" value="Phosphate transport system protein phou homolog 2, domain 2"/>
    <property type="match status" value="1"/>
</dbReference>
<reference evidence="3 4" key="1">
    <citation type="submission" date="2023-09" db="EMBL/GenBank/DDBJ databases">
        <authorList>
            <person name="Golyshina O.V."/>
            <person name="Lunev E.A."/>
            <person name="Bargiela R."/>
            <person name="Gaines M.C."/>
            <person name="Daum B."/>
            <person name="Bale N.J."/>
            <person name="Koenen M."/>
            <person name="Sinninghe Damst J.S."/>
            <person name="Yakimov M."/>
            <person name="Golyshin P.N."/>
        </authorList>
    </citation>
    <scope>NUCLEOTIDE SEQUENCE [LARGE SCALE GENOMIC DNA]</scope>
    <source>
        <strain evidence="3 4">M1</strain>
    </source>
</reference>
<name>A0AAX4NIW9_9ARCH</name>